<comment type="caution">
    <text evidence="3">The sequence shown here is derived from an EMBL/GenBank/DDBJ whole genome shotgun (WGS) entry which is preliminary data.</text>
</comment>
<proteinExistence type="predicted"/>
<dbReference type="InterPro" id="IPR022742">
    <property type="entry name" value="Hydrolase_4"/>
</dbReference>
<feature type="signal peptide" evidence="1">
    <location>
        <begin position="1"/>
        <end position="25"/>
    </location>
</feature>
<keyword evidence="4" id="KW-1185">Reference proteome</keyword>
<dbReference type="Proteomes" id="UP000287798">
    <property type="component" value="Unassembled WGS sequence"/>
</dbReference>
<feature type="chain" id="PRO_5019365402" evidence="1">
    <location>
        <begin position="26"/>
        <end position="303"/>
    </location>
</feature>
<gene>
    <name evidence="3" type="ORF">D6C00_10810</name>
</gene>
<dbReference type="PANTHER" id="PTHR42886:SF53">
    <property type="entry name" value="ALPHA_BETA-HYDROLASES SUPERFAMILY PROTEIN"/>
    <property type="match status" value="1"/>
</dbReference>
<dbReference type="PANTHER" id="PTHR42886">
    <property type="entry name" value="RE40534P-RELATED"/>
    <property type="match status" value="1"/>
</dbReference>
<keyword evidence="1" id="KW-0732">Signal</keyword>
<evidence type="ECO:0000313" key="3">
    <source>
        <dbReference type="EMBL" id="RRQ22391.1"/>
    </source>
</evidence>
<dbReference type="SUPFAM" id="SSF53474">
    <property type="entry name" value="alpha/beta-Hydrolases"/>
    <property type="match status" value="1"/>
</dbReference>
<protein>
    <submittedName>
        <fullName evidence="3">Alpha/beta hydrolase</fullName>
    </submittedName>
</protein>
<evidence type="ECO:0000256" key="1">
    <source>
        <dbReference type="SAM" id="SignalP"/>
    </source>
</evidence>
<reference evidence="3 4" key="1">
    <citation type="journal article" date="2010" name="Int. J. Syst. Evol. Microbiol.">
        <title>Thiohalobacter thiocyanaticus gen. nov., sp. nov., a moderately halophilic, sulfur-oxidizing gammaproteobacterium from hypersaline lakes, that utilizes thiocyanate.</title>
        <authorList>
            <person name="Sorokin D.Y."/>
            <person name="Kovaleva O.L."/>
            <person name="Tourova T.P."/>
            <person name="Muyzer G."/>
        </authorList>
    </citation>
    <scope>NUCLEOTIDE SEQUENCE [LARGE SCALE GENOMIC DNA]</scope>
    <source>
        <strain evidence="3 4">Hrh1</strain>
    </source>
</reference>
<dbReference type="EMBL" id="QZMU01000001">
    <property type="protein sequence ID" value="RRQ22391.1"/>
    <property type="molecule type" value="Genomic_DNA"/>
</dbReference>
<evidence type="ECO:0000313" key="4">
    <source>
        <dbReference type="Proteomes" id="UP000287798"/>
    </source>
</evidence>
<organism evidence="3 4">
    <name type="scientific">Thiohalobacter thiocyanaticus</name>
    <dbReference type="NCBI Taxonomy" id="585455"/>
    <lineage>
        <taxon>Bacteria</taxon>
        <taxon>Pseudomonadati</taxon>
        <taxon>Pseudomonadota</taxon>
        <taxon>Gammaproteobacteria</taxon>
        <taxon>Thiohalobacterales</taxon>
        <taxon>Thiohalobacteraceae</taxon>
        <taxon>Thiohalobacter</taxon>
    </lineage>
</organism>
<sequence length="303" mass="33464">MMRIRTLWRTAILGLIALALSPAQAEEVKLEHDGLTLNAELELAPGSELADGVILMTHGTLAHARMGIMRGLQNVFREYGYNTLAINLGLGVDDRHGMYDCQQPHTHRHTDALDEIGVWLDWLREQGAGEVTLLGHSRGGNQTAWYAAERDMSGVDAVVLIAPALWSEDYARKEYKERYGVDLQPLLDRARGLVEADKSDALMEGVDFIYCENTTVSAGAFISYYDPDPRRDTAYLVPKIEAPVLVIAGTEDDVVPGVEEAMAPLAEADAVSLAVIEGADHMFRDLYWYDVADAVEGFLSERE</sequence>
<keyword evidence="3" id="KW-0378">Hydrolase</keyword>
<accession>A0A426QKV8</accession>
<feature type="domain" description="Serine aminopeptidase S33" evidence="2">
    <location>
        <begin position="51"/>
        <end position="282"/>
    </location>
</feature>
<dbReference type="AlphaFoldDB" id="A0A426QKV8"/>
<name>A0A426QKV8_9GAMM</name>
<dbReference type="InterPro" id="IPR029058">
    <property type="entry name" value="AB_hydrolase_fold"/>
</dbReference>
<dbReference type="GO" id="GO:0016787">
    <property type="term" value="F:hydrolase activity"/>
    <property type="evidence" value="ECO:0007669"/>
    <property type="project" value="UniProtKB-KW"/>
</dbReference>
<evidence type="ECO:0000259" key="2">
    <source>
        <dbReference type="Pfam" id="PF12146"/>
    </source>
</evidence>
<dbReference type="Gene3D" id="3.40.50.1820">
    <property type="entry name" value="alpha/beta hydrolase"/>
    <property type="match status" value="1"/>
</dbReference>
<dbReference type="Pfam" id="PF12146">
    <property type="entry name" value="Hydrolase_4"/>
    <property type="match status" value="1"/>
</dbReference>